<comment type="caution">
    <text evidence="2">The sequence shown here is derived from an EMBL/GenBank/DDBJ whole genome shotgun (WGS) entry which is preliminary data.</text>
</comment>
<organism evidence="2 3">
    <name type="scientific">Portunus trituberculatus</name>
    <name type="common">Swimming crab</name>
    <name type="synonym">Neptunus trituberculatus</name>
    <dbReference type="NCBI Taxonomy" id="210409"/>
    <lineage>
        <taxon>Eukaryota</taxon>
        <taxon>Metazoa</taxon>
        <taxon>Ecdysozoa</taxon>
        <taxon>Arthropoda</taxon>
        <taxon>Crustacea</taxon>
        <taxon>Multicrustacea</taxon>
        <taxon>Malacostraca</taxon>
        <taxon>Eumalacostraca</taxon>
        <taxon>Eucarida</taxon>
        <taxon>Decapoda</taxon>
        <taxon>Pleocyemata</taxon>
        <taxon>Brachyura</taxon>
        <taxon>Eubrachyura</taxon>
        <taxon>Portunoidea</taxon>
        <taxon>Portunidae</taxon>
        <taxon>Portuninae</taxon>
        <taxon>Portunus</taxon>
    </lineage>
</organism>
<evidence type="ECO:0000256" key="1">
    <source>
        <dbReference type="SAM" id="MobiDB-lite"/>
    </source>
</evidence>
<protein>
    <submittedName>
        <fullName evidence="2">Uncharacterized protein</fullName>
    </submittedName>
</protein>
<name>A0A5B7DMZ9_PORTR</name>
<accession>A0A5B7DMZ9</accession>
<reference evidence="2 3" key="1">
    <citation type="submission" date="2019-05" db="EMBL/GenBank/DDBJ databases">
        <title>Another draft genome of Portunus trituberculatus and its Hox gene families provides insights of decapod evolution.</title>
        <authorList>
            <person name="Jeong J.-H."/>
            <person name="Song I."/>
            <person name="Kim S."/>
            <person name="Choi T."/>
            <person name="Kim D."/>
            <person name="Ryu S."/>
            <person name="Kim W."/>
        </authorList>
    </citation>
    <scope>NUCLEOTIDE SEQUENCE [LARGE SCALE GENOMIC DNA]</scope>
    <source>
        <tissue evidence="2">Muscle</tissue>
    </source>
</reference>
<dbReference type="EMBL" id="VSRR010001089">
    <property type="protein sequence ID" value="MPC22449.1"/>
    <property type="molecule type" value="Genomic_DNA"/>
</dbReference>
<feature type="region of interest" description="Disordered" evidence="1">
    <location>
        <begin position="66"/>
        <end position="85"/>
    </location>
</feature>
<sequence>MVKIQGRTRWDSNLRVEVCPIPLSLPYPLRHRLQHRALPSQSVICLAASPRRKLRCVKNDVLASAAGKDGPKSSVDDRNAFSQSV</sequence>
<dbReference type="AlphaFoldDB" id="A0A5B7DMZ9"/>
<evidence type="ECO:0000313" key="3">
    <source>
        <dbReference type="Proteomes" id="UP000324222"/>
    </source>
</evidence>
<feature type="compositionally biased region" description="Basic and acidic residues" evidence="1">
    <location>
        <begin position="69"/>
        <end position="79"/>
    </location>
</feature>
<dbReference type="Proteomes" id="UP000324222">
    <property type="component" value="Unassembled WGS sequence"/>
</dbReference>
<evidence type="ECO:0000313" key="2">
    <source>
        <dbReference type="EMBL" id="MPC22449.1"/>
    </source>
</evidence>
<keyword evidence="3" id="KW-1185">Reference proteome</keyword>
<proteinExistence type="predicted"/>
<gene>
    <name evidence="2" type="ORF">E2C01_015464</name>
</gene>